<organism evidence="4 5">
    <name type="scientific">Candidatus Beckwithbacteria bacterium CG10_big_fil_rev_8_21_14_0_10_34_10</name>
    <dbReference type="NCBI Taxonomy" id="1974495"/>
    <lineage>
        <taxon>Bacteria</taxon>
        <taxon>Candidatus Beckwithiibacteriota</taxon>
    </lineage>
</organism>
<dbReference type="Proteomes" id="UP000230093">
    <property type="component" value="Unassembled WGS sequence"/>
</dbReference>
<dbReference type="InterPro" id="IPR019079">
    <property type="entry name" value="Capsule_synth_CapA"/>
</dbReference>
<feature type="domain" description="Capsule synthesis protein CapA" evidence="3">
    <location>
        <begin position="89"/>
        <end position="308"/>
    </location>
</feature>
<dbReference type="AlphaFoldDB" id="A0A2H0W906"/>
<proteinExistence type="inferred from homology"/>
<dbReference type="SMART" id="SM00854">
    <property type="entry name" value="PGA_cap"/>
    <property type="match status" value="1"/>
</dbReference>
<dbReference type="PANTHER" id="PTHR33393">
    <property type="entry name" value="POLYGLUTAMINE SYNTHESIS ACCESSORY PROTEIN RV0574C-RELATED"/>
    <property type="match status" value="1"/>
</dbReference>
<dbReference type="InterPro" id="IPR029052">
    <property type="entry name" value="Metallo-depent_PP-like"/>
</dbReference>
<accession>A0A2H0W906</accession>
<evidence type="ECO:0000313" key="4">
    <source>
        <dbReference type="EMBL" id="PIS09132.1"/>
    </source>
</evidence>
<dbReference type="SUPFAM" id="SSF56300">
    <property type="entry name" value="Metallo-dependent phosphatases"/>
    <property type="match status" value="1"/>
</dbReference>
<comment type="similarity">
    <text evidence="1">Belongs to the CapA family.</text>
</comment>
<keyword evidence="2" id="KW-1133">Transmembrane helix</keyword>
<dbReference type="Pfam" id="PF09587">
    <property type="entry name" value="PGA_cap"/>
    <property type="match status" value="1"/>
</dbReference>
<dbReference type="InterPro" id="IPR052169">
    <property type="entry name" value="CW_Biosynth-Accessory"/>
</dbReference>
<feature type="transmembrane region" description="Helical" evidence="2">
    <location>
        <begin position="15"/>
        <end position="35"/>
    </location>
</feature>
<name>A0A2H0W906_9BACT</name>
<evidence type="ECO:0000259" key="3">
    <source>
        <dbReference type="SMART" id="SM00854"/>
    </source>
</evidence>
<dbReference type="Gene3D" id="3.60.21.10">
    <property type="match status" value="1"/>
</dbReference>
<keyword evidence="2" id="KW-0812">Transmembrane</keyword>
<keyword evidence="2" id="KW-0472">Membrane</keyword>
<evidence type="ECO:0000256" key="2">
    <source>
        <dbReference type="SAM" id="Phobius"/>
    </source>
</evidence>
<protein>
    <recommendedName>
        <fullName evidence="3">Capsule synthesis protein CapA domain-containing protein</fullName>
    </recommendedName>
</protein>
<evidence type="ECO:0000256" key="1">
    <source>
        <dbReference type="ARBA" id="ARBA00005662"/>
    </source>
</evidence>
<comment type="caution">
    <text evidence="4">The sequence shown here is derived from an EMBL/GenBank/DDBJ whole genome shotgun (WGS) entry which is preliminary data.</text>
</comment>
<gene>
    <name evidence="4" type="ORF">COT75_03105</name>
</gene>
<sequence>MKNLAKILRVNKKKFVLFISIYSFFFVSLTLIFQFQLKQEKADLLLFGKTADENDKTSLVSFIPLLSLESIFSKNNYFVEKLPPEETITLITTGDIIPARTVNFKMAQYNNFPYPFEKTAEFLKTSNLTLINLEAPLIKNCPLTNTGMIFCGDKRFVEGLIYADIDIVNLANNHALNYGIEGVNQTINLLNKNKILFTGFPINELTVKKIKDNKLGFLGWNLLNDFSEIEVLDTIKKAKEKVDLLIVSLHWGAEYEYYPSPWQKDLAHKIINQGADLIVGNHAHRIQPIEIYKNKLIIYAHGNFIFDQEWSQETKTGFITKIVFYQSKIVGLEVLPVFISDFSQPAFLEGEKKEQVINKLKEISLSF</sequence>
<dbReference type="CDD" id="cd07381">
    <property type="entry name" value="MPP_CapA"/>
    <property type="match status" value="1"/>
</dbReference>
<evidence type="ECO:0000313" key="5">
    <source>
        <dbReference type="Proteomes" id="UP000230093"/>
    </source>
</evidence>
<reference evidence="5" key="1">
    <citation type="submission" date="2017-09" db="EMBL/GenBank/DDBJ databases">
        <title>Depth-based differentiation of microbial function through sediment-hosted aquifers and enrichment of novel symbionts in the deep terrestrial subsurface.</title>
        <authorList>
            <person name="Probst A.J."/>
            <person name="Ladd B."/>
            <person name="Jarett J.K."/>
            <person name="Geller-Mcgrath D.E."/>
            <person name="Sieber C.M.K."/>
            <person name="Emerson J.B."/>
            <person name="Anantharaman K."/>
            <person name="Thomas B.C."/>
            <person name="Malmstrom R."/>
            <person name="Stieglmeier M."/>
            <person name="Klingl A."/>
            <person name="Woyke T."/>
            <person name="Ryan C.M."/>
            <person name="Banfield J.F."/>
        </authorList>
    </citation>
    <scope>NUCLEOTIDE SEQUENCE [LARGE SCALE GENOMIC DNA]</scope>
</reference>
<dbReference type="EMBL" id="PEZT01000017">
    <property type="protein sequence ID" value="PIS09132.1"/>
    <property type="molecule type" value="Genomic_DNA"/>
</dbReference>
<dbReference type="PANTHER" id="PTHR33393:SF11">
    <property type="entry name" value="POLYGLUTAMINE SYNTHESIS ACCESSORY PROTEIN RV0574C-RELATED"/>
    <property type="match status" value="1"/>
</dbReference>